<dbReference type="PROSITE" id="PS50985">
    <property type="entry name" value="GRAS"/>
    <property type="match status" value="1"/>
</dbReference>
<keyword evidence="1" id="KW-0805">Transcription regulation</keyword>
<comment type="caution">
    <text evidence="4">The sequence shown here is derived from an EMBL/GenBank/DDBJ whole genome shotgun (WGS) entry which is preliminary data.</text>
</comment>
<organism evidence="4 5">
    <name type="scientific">Xanthoceras sorbifolium</name>
    <dbReference type="NCBI Taxonomy" id="99658"/>
    <lineage>
        <taxon>Eukaryota</taxon>
        <taxon>Viridiplantae</taxon>
        <taxon>Streptophyta</taxon>
        <taxon>Embryophyta</taxon>
        <taxon>Tracheophyta</taxon>
        <taxon>Spermatophyta</taxon>
        <taxon>Magnoliopsida</taxon>
        <taxon>eudicotyledons</taxon>
        <taxon>Gunneridae</taxon>
        <taxon>Pentapetalae</taxon>
        <taxon>rosids</taxon>
        <taxon>malvids</taxon>
        <taxon>Sapindales</taxon>
        <taxon>Sapindaceae</taxon>
        <taxon>Xanthoceroideae</taxon>
        <taxon>Xanthoceras</taxon>
    </lineage>
</organism>
<evidence type="ECO:0000256" key="3">
    <source>
        <dbReference type="PROSITE-ProRule" id="PRU01191"/>
    </source>
</evidence>
<comment type="caution">
    <text evidence="3">Lacks conserved residue(s) required for the propagation of feature annotation.</text>
</comment>
<gene>
    <name evidence="4" type="ORF">JRO89_XS08G0063600</name>
</gene>
<name>A0ABQ8HP26_9ROSI</name>
<protein>
    <submittedName>
        <fullName evidence="4">Uncharacterized protein</fullName>
    </submittedName>
</protein>
<sequence>MNAMEYDQVHCFVEPSYLEEFQYCSLESTFSLQVEESISPNTTTPDDILNNDQDLERLLQIETDLLEFSSINQDTEMGPEICRESTQLGHEMIQEAQEKVHVLREENDSPLKGIQEELMDEGSVTDLLLMGAEAVEAQNWPLSSIIITKLRSLLIDRENGDNPFNRLALFFTQGLHYKSTDAPGMMQDPVSKQGNTMSSFQILQGLSPCVKFAHFTANQAILEATQGDSEIHVIDFDIMDGVQWPPFMVDLSMRKDVSLRVTAIITDPQNQAIVHQTGRRLKEFSDSINFPFEFDQVVMEKEEDFEGIKTCKTLIANCMIHQLHMPKTSFSLVKTFLSGMTKLSPKMVVLVEEELFSFSKIPSMSFVDFFCEALHHYTALFDSLLSSFSRKRKMGIRQIEEFLVFRILDSLRQFPRENKERIPWGDGFASLSEFKPTTLSSWNISQAKLLVHLFSGGYWVQHEKCRLILCWKSRPLTTASIWVPISKSS</sequence>
<feature type="short sequence motif" description="VHIID" evidence="3">
    <location>
        <begin position="231"/>
        <end position="235"/>
    </location>
</feature>
<evidence type="ECO:0000256" key="1">
    <source>
        <dbReference type="ARBA" id="ARBA00023015"/>
    </source>
</evidence>
<feature type="region of interest" description="SAW" evidence="3">
    <location>
        <begin position="412"/>
        <end position="483"/>
    </location>
</feature>
<comment type="similarity">
    <text evidence="3">Belongs to the GRAS family.</text>
</comment>
<dbReference type="InterPro" id="IPR005202">
    <property type="entry name" value="TF_GRAS"/>
</dbReference>
<keyword evidence="5" id="KW-1185">Reference proteome</keyword>
<dbReference type="EMBL" id="JAFEMO010000008">
    <property type="protein sequence ID" value="KAH7566018.1"/>
    <property type="molecule type" value="Genomic_DNA"/>
</dbReference>
<evidence type="ECO:0000313" key="5">
    <source>
        <dbReference type="Proteomes" id="UP000827721"/>
    </source>
</evidence>
<dbReference type="Proteomes" id="UP000827721">
    <property type="component" value="Unassembled WGS sequence"/>
</dbReference>
<proteinExistence type="inferred from homology"/>
<evidence type="ECO:0000256" key="2">
    <source>
        <dbReference type="ARBA" id="ARBA00023163"/>
    </source>
</evidence>
<dbReference type="Pfam" id="PF03514">
    <property type="entry name" value="GRAS"/>
    <property type="match status" value="1"/>
</dbReference>
<keyword evidence="2" id="KW-0804">Transcription</keyword>
<dbReference type="PANTHER" id="PTHR31636">
    <property type="entry name" value="OSJNBA0084A10.13 PROTEIN-RELATED"/>
    <property type="match status" value="1"/>
</dbReference>
<reference evidence="4 5" key="1">
    <citation type="submission" date="2021-02" db="EMBL/GenBank/DDBJ databases">
        <title>Plant Genome Project.</title>
        <authorList>
            <person name="Zhang R.-G."/>
        </authorList>
    </citation>
    <scope>NUCLEOTIDE SEQUENCE [LARGE SCALE GENOMIC DNA]</scope>
    <source>
        <tissue evidence="4">Leaves</tissue>
    </source>
</reference>
<accession>A0ABQ8HP26</accession>
<evidence type="ECO:0000313" key="4">
    <source>
        <dbReference type="EMBL" id="KAH7566018.1"/>
    </source>
</evidence>